<name>A0A6J4QR37_9ACTN</name>
<accession>A0A6J4QR37</accession>
<sequence length="134" mass="14597">MTEVTTKRTGVKQESGEAKPMHTGQLVREMVYSVLSRQAQARAGRTGEPFGDALVAVRRTESGRQLEELRLGPHGAERADLWQRGLVSERAKERGRVWRAGRPTGVKPMPPDPATAVATAAVTPIRRADGRTTA</sequence>
<dbReference type="EMBL" id="CADCVH010000034">
    <property type="protein sequence ID" value="CAA9452566.1"/>
    <property type="molecule type" value="Genomic_DNA"/>
</dbReference>
<organism evidence="2">
    <name type="scientific">uncultured Rubrobacteraceae bacterium</name>
    <dbReference type="NCBI Taxonomy" id="349277"/>
    <lineage>
        <taxon>Bacteria</taxon>
        <taxon>Bacillati</taxon>
        <taxon>Actinomycetota</taxon>
        <taxon>Rubrobacteria</taxon>
        <taxon>Rubrobacterales</taxon>
        <taxon>Rubrobacteraceae</taxon>
        <taxon>environmental samples</taxon>
    </lineage>
</organism>
<evidence type="ECO:0000313" key="2">
    <source>
        <dbReference type="EMBL" id="CAA9452566.1"/>
    </source>
</evidence>
<protein>
    <submittedName>
        <fullName evidence="2">Uncharacterized protein</fullName>
    </submittedName>
</protein>
<evidence type="ECO:0000256" key="1">
    <source>
        <dbReference type="SAM" id="MobiDB-lite"/>
    </source>
</evidence>
<feature type="region of interest" description="Disordered" evidence="1">
    <location>
        <begin position="93"/>
        <end position="119"/>
    </location>
</feature>
<proteinExistence type="predicted"/>
<reference evidence="2" key="1">
    <citation type="submission" date="2020-02" db="EMBL/GenBank/DDBJ databases">
        <authorList>
            <person name="Meier V. D."/>
        </authorList>
    </citation>
    <scope>NUCLEOTIDE SEQUENCE</scope>
    <source>
        <strain evidence="2">AVDCRST_MAG02</strain>
    </source>
</reference>
<dbReference type="AlphaFoldDB" id="A0A6J4QR37"/>
<gene>
    <name evidence="2" type="ORF">AVDCRST_MAG02-978</name>
</gene>
<feature type="region of interest" description="Disordered" evidence="1">
    <location>
        <begin position="1"/>
        <end position="24"/>
    </location>
</feature>